<proteinExistence type="predicted"/>
<protein>
    <submittedName>
        <fullName evidence="2">Putative membrane protein</fullName>
    </submittedName>
</protein>
<dbReference type="OrthoDB" id="2242293at2"/>
<comment type="caution">
    <text evidence="2">The sequence shown here is derived from an EMBL/GenBank/DDBJ whole genome shotgun (WGS) entry which is preliminary data.</text>
</comment>
<name>A0A0D1A5P2_9LACO</name>
<dbReference type="Proteomes" id="UP000032279">
    <property type="component" value="Unassembled WGS sequence"/>
</dbReference>
<reference evidence="2 3" key="1">
    <citation type="submission" date="2013-08" db="EMBL/GenBank/DDBJ databases">
        <title>Lactobacillus wasatchii sp. WDC04, a late gas producing bacteria isolated from aged chedder cheese.</title>
        <authorList>
            <person name="Oberg C.J."/>
            <person name="Culumber M."/>
            <person name="McMahon D.J."/>
            <person name="Broadbent J.R."/>
            <person name="Oberg T.S."/>
            <person name="Ortaki F."/>
        </authorList>
    </citation>
    <scope>NUCLEOTIDE SEQUENCE [LARGE SCALE GENOMIC DNA]</scope>
    <source>
        <strain evidence="2 3">WDC04</strain>
    </source>
</reference>
<dbReference type="Pfam" id="PF22564">
    <property type="entry name" value="HAAS"/>
    <property type="match status" value="1"/>
</dbReference>
<feature type="transmembrane region" description="Helical" evidence="1">
    <location>
        <begin position="156"/>
        <end position="180"/>
    </location>
</feature>
<evidence type="ECO:0000313" key="2">
    <source>
        <dbReference type="EMBL" id="KIS02997.1"/>
    </source>
</evidence>
<dbReference type="RefSeq" id="WP_044011144.1">
    <property type="nucleotide sequence ID" value="NZ_AWTT01000036.1"/>
</dbReference>
<accession>A0A0D1A5P2</accession>
<feature type="transmembrane region" description="Helical" evidence="1">
    <location>
        <begin position="123"/>
        <end position="149"/>
    </location>
</feature>
<dbReference type="AlphaFoldDB" id="A0A0D1A5P2"/>
<dbReference type="EMBL" id="AWTT01000036">
    <property type="protein sequence ID" value="KIS02997.1"/>
    <property type="molecule type" value="Genomic_DNA"/>
</dbReference>
<evidence type="ECO:0000256" key="1">
    <source>
        <dbReference type="SAM" id="Phobius"/>
    </source>
</evidence>
<evidence type="ECO:0000313" key="3">
    <source>
        <dbReference type="Proteomes" id="UP000032279"/>
    </source>
</evidence>
<dbReference type="PATRIC" id="fig|1335616.4.peg.1425"/>
<gene>
    <name evidence="2" type="ORF">WDC_1421</name>
</gene>
<keyword evidence="3" id="KW-1185">Reference proteome</keyword>
<keyword evidence="1" id="KW-1133">Transmembrane helix</keyword>
<keyword evidence="1" id="KW-0472">Membrane</keyword>
<feature type="transmembrane region" description="Helical" evidence="1">
    <location>
        <begin position="88"/>
        <end position="117"/>
    </location>
</feature>
<organism evidence="2 3">
    <name type="scientific">Paucilactobacillus wasatchensis</name>
    <dbReference type="NCBI Taxonomy" id="1335616"/>
    <lineage>
        <taxon>Bacteria</taxon>
        <taxon>Bacillati</taxon>
        <taxon>Bacillota</taxon>
        <taxon>Bacilli</taxon>
        <taxon>Lactobacillales</taxon>
        <taxon>Lactobacillaceae</taxon>
        <taxon>Paucilactobacillus</taxon>
    </lineage>
</organism>
<sequence length="210" mass="22984">MESNPYIEELATYLTQLTKDEQADVLDFYSEYILDAQMTSEAIIVHQLGTPKQLSRKILADYSIRALDNEEAGQPHYEPKSKKNIRMIWLVLLALMASPVAIPIVIAIFITIIGIFIAIAGVFIAIIMVLLGIVVAGLAAIAGGVAVFGTSIPTGILFIGTGLVAIGLMMILAPIGYLVIKALIQMTANFTQWLYNRYVKNKNKRKSEVA</sequence>
<keyword evidence="1" id="KW-0812">Transmembrane</keyword>
<dbReference type="STRING" id="1335616.WDC_1421"/>